<dbReference type="Proteomes" id="UP000283383">
    <property type="component" value="Unassembled WGS sequence"/>
</dbReference>
<protein>
    <submittedName>
        <fullName evidence="1">Uncharacterized protein</fullName>
    </submittedName>
</protein>
<keyword evidence="2" id="KW-1185">Reference proteome</keyword>
<evidence type="ECO:0000313" key="1">
    <source>
        <dbReference type="EMBL" id="RKF66788.1"/>
    </source>
</evidence>
<dbReference type="EMBL" id="MCBQ01011138">
    <property type="protein sequence ID" value="RKF66788.1"/>
    <property type="molecule type" value="Genomic_DNA"/>
</dbReference>
<feature type="non-terminal residue" evidence="1">
    <location>
        <position position="1"/>
    </location>
</feature>
<proteinExistence type="predicted"/>
<evidence type="ECO:0000313" key="2">
    <source>
        <dbReference type="Proteomes" id="UP000283383"/>
    </source>
</evidence>
<reference evidence="1 2" key="1">
    <citation type="journal article" date="2018" name="BMC Genomics">
        <title>Comparative genome analyses reveal sequence features reflecting distinct modes of host-adaptation between dicot and monocot powdery mildew.</title>
        <authorList>
            <person name="Wu Y."/>
            <person name="Ma X."/>
            <person name="Pan Z."/>
            <person name="Kale S.D."/>
            <person name="Song Y."/>
            <person name="King H."/>
            <person name="Zhang Q."/>
            <person name="Presley C."/>
            <person name="Deng X."/>
            <person name="Wei C.I."/>
            <person name="Xiao S."/>
        </authorList>
    </citation>
    <scope>NUCLEOTIDE SEQUENCE [LARGE SCALE GENOMIC DNA]</scope>
    <source>
        <strain evidence="1">UMSG3</strain>
    </source>
</reference>
<accession>A0A420I8V1</accession>
<gene>
    <name evidence="1" type="ORF">GcM3_111027</name>
</gene>
<organism evidence="1 2">
    <name type="scientific">Golovinomyces cichoracearum</name>
    <dbReference type="NCBI Taxonomy" id="62708"/>
    <lineage>
        <taxon>Eukaryota</taxon>
        <taxon>Fungi</taxon>
        <taxon>Dikarya</taxon>
        <taxon>Ascomycota</taxon>
        <taxon>Pezizomycotina</taxon>
        <taxon>Leotiomycetes</taxon>
        <taxon>Erysiphales</taxon>
        <taxon>Erysiphaceae</taxon>
        <taxon>Golovinomyces</taxon>
    </lineage>
</organism>
<sequence length="134" mass="15240">FDAYGVTPRGFSCDGHEFDNREIYAQVNFACMGGKLNSTITNDVKVRLHFASAEEFVVGKLRDAKSTGAIHLAPLFRKDVKYMQDTFINQNKDVGPYRLVLNEYCDVVSAITYKYIRNEAGHYSTLDIHNCNKF</sequence>
<name>A0A420I8V1_9PEZI</name>
<dbReference type="AlphaFoldDB" id="A0A420I8V1"/>
<comment type="caution">
    <text evidence="1">The sequence shown here is derived from an EMBL/GenBank/DDBJ whole genome shotgun (WGS) entry which is preliminary data.</text>
</comment>